<dbReference type="InterPro" id="IPR029479">
    <property type="entry name" value="Nitroreductase"/>
</dbReference>
<dbReference type="HOGENOM" id="CLU_070764_6_0_5"/>
<feature type="domain" description="Nitroreductase" evidence="3">
    <location>
        <begin position="58"/>
        <end position="98"/>
    </location>
</feature>
<dbReference type="GO" id="GO:0016491">
    <property type="term" value="F:oxidoreductase activity"/>
    <property type="evidence" value="ECO:0007669"/>
    <property type="project" value="UniProtKB-KW"/>
</dbReference>
<comment type="similarity">
    <text evidence="1">Belongs to the nitroreductase family.</text>
</comment>
<evidence type="ECO:0000256" key="2">
    <source>
        <dbReference type="ARBA" id="ARBA00023002"/>
    </source>
</evidence>
<dbReference type="KEGG" id="ngl:RG1141_CH39980"/>
<proteinExistence type="inferred from homology"/>
<accession>A0A068TD04</accession>
<protein>
    <submittedName>
        <fullName evidence="4">Nitroreductase</fullName>
    </submittedName>
</protein>
<gene>
    <name evidence="4" type="ORF">RG1141_CH39980</name>
</gene>
<dbReference type="CDD" id="cd02138">
    <property type="entry name" value="TdsD-like"/>
    <property type="match status" value="1"/>
</dbReference>
<dbReference type="PATRIC" id="fig|1028801.3.peg.4074"/>
<dbReference type="Gene3D" id="3.40.109.10">
    <property type="entry name" value="NADH Oxidase"/>
    <property type="match status" value="1"/>
</dbReference>
<evidence type="ECO:0000259" key="3">
    <source>
        <dbReference type="Pfam" id="PF00881"/>
    </source>
</evidence>
<evidence type="ECO:0000313" key="5">
    <source>
        <dbReference type="Proteomes" id="UP000028186"/>
    </source>
</evidence>
<dbReference type="Proteomes" id="UP000028186">
    <property type="component" value="Chromosome I"/>
</dbReference>
<reference evidence="5" key="1">
    <citation type="journal article" date="2014" name="BMC Genomics">
        <title>Genome sequencing of two Neorhizobium galegae strains reveals a noeT gene responsible for the unusual acetylation of the nodulation factors.</title>
        <authorList>
            <person name="Osterman J."/>
            <person name="Marsh J."/>
            <person name="Laine P.K."/>
            <person name="Zeng Z."/>
            <person name="Alatalo E."/>
            <person name="Sullivan J.T."/>
            <person name="Young J.P."/>
            <person name="Thomas-Oates J."/>
            <person name="Paulin L."/>
            <person name="Lindstrom K."/>
        </authorList>
    </citation>
    <scope>NUCLEOTIDE SEQUENCE [LARGE SCALE GENOMIC DNA]</scope>
    <source>
        <strain evidence="5">HAMBI 1141</strain>
    </source>
</reference>
<sequence>MRHGLSPPFSANQKSVANQVAGLIVNPKSPPGLQFRRMPMTSSNTRDSEFPIDTFFLDRWSPRAFTEETIDQATMLTILDAAHWAPSSGNNQPWRFIYALRGTPFFPVLVDILSPGNQRWARNAAALMIVVSKTYRVASNGEHRLAYTHSYDTGAAWFSVICQAMKLGYHAHGMEGLDKEKAVEVLGIPEGYRVEAAAAIGRIADRSTLPDDLAEREFPSKRKPVSEIAFEGKFTGEP</sequence>
<dbReference type="PANTHER" id="PTHR43673:SF10">
    <property type="entry name" value="NADH DEHYDROGENASE_NAD(P)H NITROREDUCTASE XCC3605-RELATED"/>
    <property type="match status" value="1"/>
</dbReference>
<dbReference type="InterPro" id="IPR000415">
    <property type="entry name" value="Nitroreductase-like"/>
</dbReference>
<dbReference type="SUPFAM" id="SSF55469">
    <property type="entry name" value="FMN-dependent nitroreductase-like"/>
    <property type="match status" value="1"/>
</dbReference>
<name>A0A068TD04_NEOGA</name>
<dbReference type="PANTHER" id="PTHR43673">
    <property type="entry name" value="NAD(P)H NITROREDUCTASE YDGI-RELATED"/>
    <property type="match status" value="1"/>
</dbReference>
<keyword evidence="2" id="KW-0560">Oxidoreductase</keyword>
<dbReference type="AlphaFoldDB" id="A0A068TD04"/>
<dbReference type="eggNOG" id="COG0778">
    <property type="taxonomic scope" value="Bacteria"/>
</dbReference>
<dbReference type="EMBL" id="HG938355">
    <property type="protein sequence ID" value="CDN56318.1"/>
    <property type="molecule type" value="Genomic_DNA"/>
</dbReference>
<dbReference type="Pfam" id="PF00881">
    <property type="entry name" value="Nitroreductase"/>
    <property type="match status" value="1"/>
</dbReference>
<evidence type="ECO:0000256" key="1">
    <source>
        <dbReference type="ARBA" id="ARBA00007118"/>
    </source>
</evidence>
<evidence type="ECO:0000313" key="4">
    <source>
        <dbReference type="EMBL" id="CDN56318.1"/>
    </source>
</evidence>
<organism evidence="4 5">
    <name type="scientific">Neorhizobium galegae bv. officinalis bv. officinalis str. HAMBI 1141</name>
    <dbReference type="NCBI Taxonomy" id="1028801"/>
    <lineage>
        <taxon>Bacteria</taxon>
        <taxon>Pseudomonadati</taxon>
        <taxon>Pseudomonadota</taxon>
        <taxon>Alphaproteobacteria</taxon>
        <taxon>Hyphomicrobiales</taxon>
        <taxon>Rhizobiaceae</taxon>
        <taxon>Rhizobium/Agrobacterium group</taxon>
        <taxon>Neorhizobium</taxon>
    </lineage>
</organism>